<keyword evidence="4" id="KW-1185">Reference proteome</keyword>
<gene>
    <name evidence="3" type="primary">AVEN_248267_1</name>
    <name evidence="3" type="ORF">CEXT_573051</name>
</gene>
<feature type="chain" id="PRO_5043327156" evidence="2">
    <location>
        <begin position="24"/>
        <end position="150"/>
    </location>
</feature>
<dbReference type="EMBL" id="BPLR01016439">
    <property type="protein sequence ID" value="GIY83872.1"/>
    <property type="molecule type" value="Genomic_DNA"/>
</dbReference>
<dbReference type="Proteomes" id="UP001054945">
    <property type="component" value="Unassembled WGS sequence"/>
</dbReference>
<accession>A0AAV4WM28</accession>
<sequence length="150" mass="16911">MHSRHKLFLSLVLTASYFAGSQTYMVLEGGRADLPCDLNVTSAEDEVTLILWHREDSGSPVYSVDARDRVLSSARHFPSPKSPPGHSSMCPASPSADHRGNEENRRGVYRCRVEYRRSRTETTDALLTVIGKNNDINNRQHCRYCLKMSV</sequence>
<evidence type="ECO:0000256" key="2">
    <source>
        <dbReference type="SAM" id="SignalP"/>
    </source>
</evidence>
<evidence type="ECO:0000256" key="1">
    <source>
        <dbReference type="SAM" id="MobiDB-lite"/>
    </source>
</evidence>
<reference evidence="3 4" key="1">
    <citation type="submission" date="2021-06" db="EMBL/GenBank/DDBJ databases">
        <title>Caerostris extrusa draft genome.</title>
        <authorList>
            <person name="Kono N."/>
            <person name="Arakawa K."/>
        </authorList>
    </citation>
    <scope>NUCLEOTIDE SEQUENCE [LARGE SCALE GENOMIC DNA]</scope>
</reference>
<dbReference type="Gene3D" id="2.60.40.10">
    <property type="entry name" value="Immunoglobulins"/>
    <property type="match status" value="1"/>
</dbReference>
<comment type="caution">
    <text evidence="3">The sequence shown here is derived from an EMBL/GenBank/DDBJ whole genome shotgun (WGS) entry which is preliminary data.</text>
</comment>
<organism evidence="3 4">
    <name type="scientific">Caerostris extrusa</name>
    <name type="common">Bark spider</name>
    <name type="synonym">Caerostris bankana</name>
    <dbReference type="NCBI Taxonomy" id="172846"/>
    <lineage>
        <taxon>Eukaryota</taxon>
        <taxon>Metazoa</taxon>
        <taxon>Ecdysozoa</taxon>
        <taxon>Arthropoda</taxon>
        <taxon>Chelicerata</taxon>
        <taxon>Arachnida</taxon>
        <taxon>Araneae</taxon>
        <taxon>Araneomorphae</taxon>
        <taxon>Entelegynae</taxon>
        <taxon>Araneoidea</taxon>
        <taxon>Araneidae</taxon>
        <taxon>Caerostris</taxon>
    </lineage>
</organism>
<feature type="region of interest" description="Disordered" evidence="1">
    <location>
        <begin position="73"/>
        <end position="104"/>
    </location>
</feature>
<name>A0AAV4WM28_CAEEX</name>
<protein>
    <submittedName>
        <fullName evidence="3">Ig-like domain-containing protein</fullName>
    </submittedName>
</protein>
<feature type="signal peptide" evidence="2">
    <location>
        <begin position="1"/>
        <end position="23"/>
    </location>
</feature>
<dbReference type="InterPro" id="IPR013783">
    <property type="entry name" value="Ig-like_fold"/>
</dbReference>
<dbReference type="AlphaFoldDB" id="A0AAV4WM28"/>
<proteinExistence type="predicted"/>
<keyword evidence="2" id="KW-0732">Signal</keyword>
<evidence type="ECO:0000313" key="3">
    <source>
        <dbReference type="EMBL" id="GIY83872.1"/>
    </source>
</evidence>
<evidence type="ECO:0000313" key="4">
    <source>
        <dbReference type="Proteomes" id="UP001054945"/>
    </source>
</evidence>